<evidence type="ECO:0000256" key="1">
    <source>
        <dbReference type="ARBA" id="ARBA00034221"/>
    </source>
</evidence>
<dbReference type="RefSeq" id="WP_162356927.1">
    <property type="nucleotide sequence ID" value="NZ_CP048209.1"/>
</dbReference>
<dbReference type="EMBL" id="CP048209">
    <property type="protein sequence ID" value="QHT60584.1"/>
    <property type="molecule type" value="Genomic_DNA"/>
</dbReference>
<dbReference type="InterPro" id="IPR036866">
    <property type="entry name" value="RibonucZ/Hydroxyglut_hydro"/>
</dbReference>
<reference evidence="5 6" key="1">
    <citation type="submission" date="2020-01" db="EMBL/GenBank/DDBJ databases">
        <title>Paenibacillus sp. nov., isolated from tomato rhizosphere.</title>
        <authorList>
            <person name="Weon H.-Y."/>
            <person name="Lee S.A."/>
        </authorList>
    </citation>
    <scope>NUCLEOTIDE SEQUENCE [LARGE SCALE GENOMIC DNA]</scope>
    <source>
        <strain evidence="5 6">12200R-189</strain>
    </source>
</reference>
<dbReference type="AlphaFoldDB" id="A0A6C0FZC8"/>
<dbReference type="Proteomes" id="UP000476064">
    <property type="component" value="Chromosome"/>
</dbReference>
<dbReference type="CDD" id="cd07721">
    <property type="entry name" value="yflN-like_MBL-fold"/>
    <property type="match status" value="1"/>
</dbReference>
<dbReference type="Gene3D" id="3.60.15.10">
    <property type="entry name" value="Ribonuclease Z/Hydroxyacylglutathione hydrolase-like"/>
    <property type="match status" value="1"/>
</dbReference>
<protein>
    <submittedName>
        <fullName evidence="5">MBL fold metallo-hydrolase</fullName>
    </submittedName>
</protein>
<dbReference type="PANTHER" id="PTHR42951:SF15">
    <property type="entry name" value="METALLO-BETA-LACTAMASE SUPERFAMILY PROTEIN"/>
    <property type="match status" value="1"/>
</dbReference>
<dbReference type="InterPro" id="IPR050855">
    <property type="entry name" value="NDM-1-like"/>
</dbReference>
<comment type="catalytic activity">
    <reaction evidence="1">
        <text>3',5'-cyclic CMP + H2O = CMP + H(+)</text>
        <dbReference type="Rhea" id="RHEA:72675"/>
        <dbReference type="ChEBI" id="CHEBI:15377"/>
        <dbReference type="ChEBI" id="CHEBI:15378"/>
        <dbReference type="ChEBI" id="CHEBI:58003"/>
        <dbReference type="ChEBI" id="CHEBI:60377"/>
    </reaction>
    <physiologicalReaction direction="left-to-right" evidence="1">
        <dbReference type="Rhea" id="RHEA:72676"/>
    </physiologicalReaction>
</comment>
<evidence type="ECO:0000256" key="2">
    <source>
        <dbReference type="ARBA" id="ARBA00034301"/>
    </source>
</evidence>
<comment type="catalytic activity">
    <reaction evidence="3">
        <text>3',5'-cyclic UMP + H2O = UMP + H(+)</text>
        <dbReference type="Rhea" id="RHEA:70575"/>
        <dbReference type="ChEBI" id="CHEBI:15377"/>
        <dbReference type="ChEBI" id="CHEBI:15378"/>
        <dbReference type="ChEBI" id="CHEBI:57865"/>
        <dbReference type="ChEBI" id="CHEBI:184387"/>
    </reaction>
    <physiologicalReaction direction="left-to-right" evidence="3">
        <dbReference type="Rhea" id="RHEA:70576"/>
    </physiologicalReaction>
</comment>
<organism evidence="5 6">
    <name type="scientific">Paenibacillus lycopersici</name>
    <dbReference type="NCBI Taxonomy" id="2704462"/>
    <lineage>
        <taxon>Bacteria</taxon>
        <taxon>Bacillati</taxon>
        <taxon>Bacillota</taxon>
        <taxon>Bacilli</taxon>
        <taxon>Bacillales</taxon>
        <taxon>Paenibacillaceae</taxon>
        <taxon>Paenibacillus</taxon>
    </lineage>
</organism>
<proteinExistence type="predicted"/>
<evidence type="ECO:0000313" key="5">
    <source>
        <dbReference type="EMBL" id="QHT60584.1"/>
    </source>
</evidence>
<sequence>MIIANGIAMLSLSANVMGQTNVIHPTLLWGGDRVVLVDTGFPGQLPLLQAAAAEAGRTLESITDLILTHQDIDHIGCLPALLEHIRPRPVVWASEIEQPYIQGDRLLVKITPGAVEQAVAALPKEVPDEMRSAFKHRLLNPPAGPVDRLIGFGRTELPVEGLAALDTPGHTPGHVSLYHAASRTLIAGDALKLHEGKLQLPEARLNSDNDQALRSLEQLTGLEIAGVVCYHGGYFQGDARAQIRELLEQASGR</sequence>
<dbReference type="KEGG" id="plyc:GXP70_11975"/>
<dbReference type="SUPFAM" id="SSF56281">
    <property type="entry name" value="Metallo-hydrolase/oxidoreductase"/>
    <property type="match status" value="1"/>
</dbReference>
<comment type="function">
    <text evidence="2">Counteracts the endogenous Pycsar antiviral defense system. Phosphodiesterase that enables metal-dependent hydrolysis of host cyclic nucleotide Pycsar defense signals such as cCMP and cUMP.</text>
</comment>
<accession>A0A6C0FZC8</accession>
<evidence type="ECO:0000313" key="6">
    <source>
        <dbReference type="Proteomes" id="UP000476064"/>
    </source>
</evidence>
<gene>
    <name evidence="5" type="ORF">GXP70_11975</name>
</gene>
<evidence type="ECO:0000259" key="4">
    <source>
        <dbReference type="SMART" id="SM00849"/>
    </source>
</evidence>
<evidence type="ECO:0000256" key="3">
    <source>
        <dbReference type="ARBA" id="ARBA00048505"/>
    </source>
</evidence>
<keyword evidence="5" id="KW-0378">Hydrolase</keyword>
<keyword evidence="6" id="KW-1185">Reference proteome</keyword>
<name>A0A6C0FZC8_9BACL</name>
<dbReference type="GO" id="GO:0016787">
    <property type="term" value="F:hydrolase activity"/>
    <property type="evidence" value="ECO:0007669"/>
    <property type="project" value="UniProtKB-KW"/>
</dbReference>
<dbReference type="SMART" id="SM00849">
    <property type="entry name" value="Lactamase_B"/>
    <property type="match status" value="1"/>
</dbReference>
<feature type="domain" description="Metallo-beta-lactamase" evidence="4">
    <location>
        <begin position="22"/>
        <end position="231"/>
    </location>
</feature>
<dbReference type="InterPro" id="IPR001279">
    <property type="entry name" value="Metallo-B-lactamas"/>
</dbReference>
<dbReference type="Pfam" id="PF00753">
    <property type="entry name" value="Lactamase_B"/>
    <property type="match status" value="1"/>
</dbReference>
<dbReference type="PANTHER" id="PTHR42951">
    <property type="entry name" value="METALLO-BETA-LACTAMASE DOMAIN-CONTAINING"/>
    <property type="match status" value="1"/>
</dbReference>